<evidence type="ECO:0000256" key="12">
    <source>
        <dbReference type="ARBA" id="ARBA00033018"/>
    </source>
</evidence>
<keyword evidence="7 14" id="KW-1133">Transmembrane helix</keyword>
<evidence type="ECO:0000256" key="4">
    <source>
        <dbReference type="ARBA" id="ARBA00022516"/>
    </source>
</evidence>
<evidence type="ECO:0000313" key="15">
    <source>
        <dbReference type="EMBL" id="MBC8595541.1"/>
    </source>
</evidence>
<keyword evidence="8" id="KW-0443">Lipid metabolism</keyword>
<dbReference type="Gene3D" id="1.20.120.1760">
    <property type="match status" value="1"/>
</dbReference>
<feature type="transmembrane region" description="Helical" evidence="14">
    <location>
        <begin position="145"/>
        <end position="168"/>
    </location>
</feature>
<dbReference type="Pfam" id="PF01066">
    <property type="entry name" value="CDP-OH_P_transf"/>
    <property type="match status" value="1"/>
</dbReference>
<proteinExistence type="inferred from homology"/>
<dbReference type="InterPro" id="IPR004570">
    <property type="entry name" value="Phosphatidylglycerol_P_synth"/>
</dbReference>
<evidence type="ECO:0000256" key="3">
    <source>
        <dbReference type="ARBA" id="ARBA00010441"/>
    </source>
</evidence>
<dbReference type="Proteomes" id="UP000647416">
    <property type="component" value="Unassembled WGS sequence"/>
</dbReference>
<dbReference type="InterPro" id="IPR043130">
    <property type="entry name" value="CDP-OH_PTrfase_TM_dom"/>
</dbReference>
<reference evidence="15" key="1">
    <citation type="submission" date="2020-08" db="EMBL/GenBank/DDBJ databases">
        <title>Genome public.</title>
        <authorList>
            <person name="Liu C."/>
            <person name="Sun Q."/>
        </authorList>
    </citation>
    <scope>NUCLEOTIDE SEQUENCE</scope>
    <source>
        <strain evidence="15">NSJ-50</strain>
    </source>
</reference>
<feature type="transmembrane region" description="Helical" evidence="14">
    <location>
        <begin position="31"/>
        <end position="50"/>
    </location>
</feature>
<evidence type="ECO:0000256" key="11">
    <source>
        <dbReference type="ARBA" id="ARBA00023264"/>
    </source>
</evidence>
<evidence type="ECO:0000256" key="10">
    <source>
        <dbReference type="ARBA" id="ARBA00023209"/>
    </source>
</evidence>
<dbReference type="GO" id="GO:0046474">
    <property type="term" value="P:glycerophospholipid biosynthetic process"/>
    <property type="evidence" value="ECO:0007669"/>
    <property type="project" value="TreeGrafter"/>
</dbReference>
<dbReference type="EMBL" id="JACRTE010000001">
    <property type="protein sequence ID" value="MBC8595541.1"/>
    <property type="molecule type" value="Genomic_DNA"/>
</dbReference>
<sequence length="185" mass="20422">MTIPNILTTIRFLLVPVFPIVYFSGMENAHFTALCIFVFAMLLDVADGFIARKFNMITALGKMLDPAADKCMVITVVATLVATGNLSGWFLYFVLVKELVMIFSGSFIYKKEKIIIPSNFFGKLAAFLTFLLLVDAMCLGKFIDIFSVVVVISMACAFITYCISFVTVKANQVSQNTNSNKNTGV</sequence>
<evidence type="ECO:0000256" key="9">
    <source>
        <dbReference type="ARBA" id="ARBA00023136"/>
    </source>
</evidence>
<dbReference type="RefSeq" id="WP_178348498.1">
    <property type="nucleotide sequence ID" value="NZ_JACRTE010000001.1"/>
</dbReference>
<evidence type="ECO:0000313" key="16">
    <source>
        <dbReference type="Proteomes" id="UP000647416"/>
    </source>
</evidence>
<feature type="transmembrane region" description="Helical" evidence="14">
    <location>
        <begin position="7"/>
        <end position="25"/>
    </location>
</feature>
<protein>
    <recommendedName>
        <fullName evidence="12">Phosphatidylglycerophosphate synthase</fullName>
    </recommendedName>
</protein>
<dbReference type="InterPro" id="IPR048254">
    <property type="entry name" value="CDP_ALCOHOL_P_TRANSF_CS"/>
</dbReference>
<evidence type="ECO:0000256" key="2">
    <source>
        <dbReference type="ARBA" id="ARBA00004141"/>
    </source>
</evidence>
<feature type="transmembrane region" description="Helical" evidence="14">
    <location>
        <begin position="71"/>
        <end position="94"/>
    </location>
</feature>
<evidence type="ECO:0000256" key="8">
    <source>
        <dbReference type="ARBA" id="ARBA00023098"/>
    </source>
</evidence>
<comment type="function">
    <text evidence="1">This protein catalyzes the committed step to the synthesis of the acidic phospholipids.</text>
</comment>
<keyword evidence="16" id="KW-1185">Reference proteome</keyword>
<keyword evidence="5 13" id="KW-0808">Transferase</keyword>
<evidence type="ECO:0000256" key="6">
    <source>
        <dbReference type="ARBA" id="ARBA00022692"/>
    </source>
</evidence>
<gene>
    <name evidence="15" type="ORF">H8706_01480</name>
</gene>
<evidence type="ECO:0000256" key="1">
    <source>
        <dbReference type="ARBA" id="ARBA00003973"/>
    </source>
</evidence>
<dbReference type="PANTHER" id="PTHR14269:SF11">
    <property type="entry name" value="CDP-DIACYLGLYCEROL--GLYCEROL-3-PHOSPHATE 3-PHOSPHATIDYLTRANSFERASE"/>
    <property type="match status" value="1"/>
</dbReference>
<dbReference type="InterPro" id="IPR000462">
    <property type="entry name" value="CDP-OH_P_trans"/>
</dbReference>
<keyword evidence="4" id="KW-0444">Lipid biosynthesis</keyword>
<keyword evidence="10" id="KW-0594">Phospholipid biosynthesis</keyword>
<dbReference type="PROSITE" id="PS00379">
    <property type="entry name" value="CDP_ALCOHOL_P_TRANSF"/>
    <property type="match status" value="1"/>
</dbReference>
<evidence type="ECO:0000256" key="5">
    <source>
        <dbReference type="ARBA" id="ARBA00022679"/>
    </source>
</evidence>
<comment type="subcellular location">
    <subcellularLocation>
        <location evidence="2">Membrane</location>
        <topology evidence="2">Multi-pass membrane protein</topology>
    </subcellularLocation>
</comment>
<organism evidence="15 16">
    <name type="scientific">Qingrenia yutianensis</name>
    <dbReference type="NCBI Taxonomy" id="2763676"/>
    <lineage>
        <taxon>Bacteria</taxon>
        <taxon>Bacillati</taxon>
        <taxon>Bacillota</taxon>
        <taxon>Clostridia</taxon>
        <taxon>Eubacteriales</taxon>
        <taxon>Oscillospiraceae</taxon>
        <taxon>Qingrenia</taxon>
    </lineage>
</organism>
<name>A0A926F6C5_9FIRM</name>
<evidence type="ECO:0000256" key="13">
    <source>
        <dbReference type="RuleBase" id="RU003750"/>
    </source>
</evidence>
<dbReference type="PIRSF" id="PIRSF000847">
    <property type="entry name" value="Phos_ph_gly_syn"/>
    <property type="match status" value="1"/>
</dbReference>
<dbReference type="AlphaFoldDB" id="A0A926F6C5"/>
<dbReference type="GO" id="GO:0008444">
    <property type="term" value="F:CDP-diacylglycerol-glycerol-3-phosphate 3-phosphatidyltransferase activity"/>
    <property type="evidence" value="ECO:0007669"/>
    <property type="project" value="InterPro"/>
</dbReference>
<keyword evidence="6 14" id="KW-0812">Transmembrane</keyword>
<evidence type="ECO:0000256" key="14">
    <source>
        <dbReference type="SAM" id="Phobius"/>
    </source>
</evidence>
<comment type="similarity">
    <text evidence="3 13">Belongs to the CDP-alcohol phosphatidyltransferase class-I family.</text>
</comment>
<keyword evidence="11" id="KW-1208">Phospholipid metabolism</keyword>
<accession>A0A926F6C5</accession>
<dbReference type="GO" id="GO:0016020">
    <property type="term" value="C:membrane"/>
    <property type="evidence" value="ECO:0007669"/>
    <property type="project" value="UniProtKB-SubCell"/>
</dbReference>
<comment type="caution">
    <text evidence="15">The sequence shown here is derived from an EMBL/GenBank/DDBJ whole genome shotgun (WGS) entry which is preliminary data.</text>
</comment>
<dbReference type="InterPro" id="IPR050324">
    <property type="entry name" value="CDP-alcohol_PTase-I"/>
</dbReference>
<feature type="transmembrane region" description="Helical" evidence="14">
    <location>
        <begin position="114"/>
        <end position="133"/>
    </location>
</feature>
<evidence type="ECO:0000256" key="7">
    <source>
        <dbReference type="ARBA" id="ARBA00022989"/>
    </source>
</evidence>
<dbReference type="PANTHER" id="PTHR14269">
    <property type="entry name" value="CDP-DIACYLGLYCEROL--GLYCEROL-3-PHOSPHATE 3-PHOSPHATIDYLTRANSFERASE-RELATED"/>
    <property type="match status" value="1"/>
</dbReference>
<keyword evidence="9 14" id="KW-0472">Membrane</keyword>